<evidence type="ECO:0000256" key="3">
    <source>
        <dbReference type="ARBA" id="ARBA00022777"/>
    </source>
</evidence>
<dbReference type="InterPro" id="IPR059179">
    <property type="entry name" value="MLKL-like_MCAfunc"/>
</dbReference>
<evidence type="ECO:0000259" key="5">
    <source>
        <dbReference type="PROSITE" id="PS50011"/>
    </source>
</evidence>
<dbReference type="InterPro" id="IPR036537">
    <property type="entry name" value="Adaptor_Cbl_N_dom_sf"/>
</dbReference>
<keyword evidence="2" id="KW-0547">Nucleotide-binding</keyword>
<protein>
    <submittedName>
        <fullName evidence="6">7557_t:CDS:1</fullName>
    </submittedName>
</protein>
<dbReference type="Pfam" id="PF08238">
    <property type="entry name" value="Sel1"/>
    <property type="match status" value="3"/>
</dbReference>
<dbReference type="InterPro" id="IPR001245">
    <property type="entry name" value="Ser-Thr/Tyr_kinase_cat_dom"/>
</dbReference>
<dbReference type="PANTHER" id="PTHR44329">
    <property type="entry name" value="SERINE/THREONINE-PROTEIN KINASE TNNI3K-RELATED"/>
    <property type="match status" value="1"/>
</dbReference>
<dbReference type="Pfam" id="PF22215">
    <property type="entry name" value="MLKL_N"/>
    <property type="match status" value="1"/>
</dbReference>
<dbReference type="OrthoDB" id="4062651at2759"/>
<proteinExistence type="predicted"/>
<evidence type="ECO:0000313" key="6">
    <source>
        <dbReference type="EMBL" id="CAG8445587.1"/>
    </source>
</evidence>
<dbReference type="GO" id="GO:0005524">
    <property type="term" value="F:ATP binding"/>
    <property type="evidence" value="ECO:0007669"/>
    <property type="project" value="UniProtKB-KW"/>
</dbReference>
<dbReference type="SUPFAM" id="SSF56112">
    <property type="entry name" value="Protein kinase-like (PK-like)"/>
    <property type="match status" value="1"/>
</dbReference>
<gene>
    <name evidence="6" type="ORF">DEBURN_LOCUS1773</name>
</gene>
<dbReference type="InterPro" id="IPR011009">
    <property type="entry name" value="Kinase-like_dom_sf"/>
</dbReference>
<dbReference type="AlphaFoldDB" id="A0A9N8V7A8"/>
<dbReference type="InterPro" id="IPR011990">
    <property type="entry name" value="TPR-like_helical_dom_sf"/>
</dbReference>
<sequence length="651" mass="74508">MEEFLGWSSNSNGYNDNYPPTVDRIIEGVSLPNYIEEAVEIGKILNHTVIAVLTGNITYLVDDIVTYASAAKHCKAECKRLCEQFKIVSDSAKDLLKKLEENPKEIEDKSFAFALKAFAMVLEDGRAIIKQHAEAKYGLKIFHAKKFAAEFQKIEDRLDKACQNLKFAITIRHYVDGQEIEEERKTWHEEDKIAFEEITNLVKDSLKEIRGFNKSKNTSSQELLGTKILATELTNMQQYKTYRLFSATYRTVDENRNSKDIKVLIKVTMAREAVQEEKSKFALEVAYLQKLAPCPNIIDLIGITSLRGNLSLVLKYCEHGDLQTFIAKNSLKGDWGKKRSIALDISQGIAFLHKAGILHKYINSANILLDKHFQAKITNFRKSRWVDMRSMTVIDSFEEQIRWTAPERLEDEIAPKQRFTTNEIINHLEAIKPEELEDSNQFYNVTCEDSDGPDLSVDDVVLEGYDNELLKVTKTVRELALSDTSEDENVPSPQEILNKAENYHYMRNYIKARQEFNKIEDYFPQALFRMGEYYFFGKGVNEDIGKAIQYFERAIEKGDGDAMDMMGYMHLKGNKVLPKDRIKAVKLFIQAVEKGIPHGMYHLGVCYFKGIGGLKKDEETSKKLILKAASLGNAEAQKYAHLHKWDLISGM</sequence>
<accession>A0A9N8V7A8</accession>
<keyword evidence="1" id="KW-0808">Transferase</keyword>
<dbReference type="SMART" id="SM00671">
    <property type="entry name" value="SEL1"/>
    <property type="match status" value="3"/>
</dbReference>
<feature type="domain" description="Protein kinase" evidence="5">
    <location>
        <begin position="234"/>
        <end position="506"/>
    </location>
</feature>
<evidence type="ECO:0000313" key="7">
    <source>
        <dbReference type="Proteomes" id="UP000789706"/>
    </source>
</evidence>
<dbReference type="Proteomes" id="UP000789706">
    <property type="component" value="Unassembled WGS sequence"/>
</dbReference>
<dbReference type="InterPro" id="IPR000719">
    <property type="entry name" value="Prot_kinase_dom"/>
</dbReference>
<evidence type="ECO:0000256" key="2">
    <source>
        <dbReference type="ARBA" id="ARBA00022741"/>
    </source>
</evidence>
<evidence type="ECO:0000256" key="4">
    <source>
        <dbReference type="ARBA" id="ARBA00022840"/>
    </source>
</evidence>
<organism evidence="6 7">
    <name type="scientific">Diversispora eburnea</name>
    <dbReference type="NCBI Taxonomy" id="1213867"/>
    <lineage>
        <taxon>Eukaryota</taxon>
        <taxon>Fungi</taxon>
        <taxon>Fungi incertae sedis</taxon>
        <taxon>Mucoromycota</taxon>
        <taxon>Glomeromycotina</taxon>
        <taxon>Glomeromycetes</taxon>
        <taxon>Diversisporales</taxon>
        <taxon>Diversisporaceae</taxon>
        <taxon>Diversispora</taxon>
    </lineage>
</organism>
<dbReference type="Gene3D" id="1.20.930.20">
    <property type="entry name" value="Adaptor protein Cbl, N-terminal domain"/>
    <property type="match status" value="1"/>
</dbReference>
<dbReference type="GO" id="GO:0007166">
    <property type="term" value="P:cell surface receptor signaling pathway"/>
    <property type="evidence" value="ECO:0007669"/>
    <property type="project" value="InterPro"/>
</dbReference>
<name>A0A9N8V7A8_9GLOM</name>
<dbReference type="Gene3D" id="1.10.510.10">
    <property type="entry name" value="Transferase(Phosphotransferase) domain 1"/>
    <property type="match status" value="1"/>
</dbReference>
<dbReference type="Gene3D" id="1.25.40.10">
    <property type="entry name" value="Tetratricopeptide repeat domain"/>
    <property type="match status" value="1"/>
</dbReference>
<dbReference type="CDD" id="cd21037">
    <property type="entry name" value="MLKL_NTD"/>
    <property type="match status" value="1"/>
</dbReference>
<dbReference type="InterPro" id="IPR006597">
    <property type="entry name" value="Sel1-like"/>
</dbReference>
<evidence type="ECO:0000256" key="1">
    <source>
        <dbReference type="ARBA" id="ARBA00022679"/>
    </source>
</evidence>
<comment type="caution">
    <text evidence="6">The sequence shown here is derived from an EMBL/GenBank/DDBJ whole genome shotgun (WGS) entry which is preliminary data.</text>
</comment>
<dbReference type="GO" id="GO:0004674">
    <property type="term" value="F:protein serine/threonine kinase activity"/>
    <property type="evidence" value="ECO:0007669"/>
    <property type="project" value="TreeGrafter"/>
</dbReference>
<reference evidence="6" key="1">
    <citation type="submission" date="2021-06" db="EMBL/GenBank/DDBJ databases">
        <authorList>
            <person name="Kallberg Y."/>
            <person name="Tangrot J."/>
            <person name="Rosling A."/>
        </authorList>
    </citation>
    <scope>NUCLEOTIDE SEQUENCE</scope>
    <source>
        <strain evidence="6">AZ414A</strain>
    </source>
</reference>
<keyword evidence="4" id="KW-0067">ATP-binding</keyword>
<dbReference type="PROSITE" id="PS50011">
    <property type="entry name" value="PROTEIN_KINASE_DOM"/>
    <property type="match status" value="1"/>
</dbReference>
<keyword evidence="7" id="KW-1185">Reference proteome</keyword>
<dbReference type="EMBL" id="CAJVPK010000085">
    <property type="protein sequence ID" value="CAG8445587.1"/>
    <property type="molecule type" value="Genomic_DNA"/>
</dbReference>
<dbReference type="InterPro" id="IPR051681">
    <property type="entry name" value="Ser/Thr_Kinases-Pseudokinases"/>
</dbReference>
<dbReference type="SUPFAM" id="SSF81901">
    <property type="entry name" value="HCP-like"/>
    <property type="match status" value="1"/>
</dbReference>
<dbReference type="Pfam" id="PF07714">
    <property type="entry name" value="PK_Tyr_Ser-Thr"/>
    <property type="match status" value="1"/>
</dbReference>
<keyword evidence="3" id="KW-0418">Kinase</keyword>
<dbReference type="PANTHER" id="PTHR44329:SF288">
    <property type="entry name" value="MITOGEN-ACTIVATED PROTEIN KINASE KINASE KINASE 20"/>
    <property type="match status" value="1"/>
</dbReference>
<dbReference type="InterPro" id="IPR054000">
    <property type="entry name" value="MLKL_N"/>
</dbReference>